<feature type="transmembrane region" description="Helical" evidence="8">
    <location>
        <begin position="260"/>
        <end position="280"/>
    </location>
</feature>
<dbReference type="InterPro" id="IPR004626">
    <property type="entry name" value="RarD"/>
</dbReference>
<dbReference type="GO" id="GO:0005886">
    <property type="term" value="C:plasma membrane"/>
    <property type="evidence" value="ECO:0007669"/>
    <property type="project" value="UniProtKB-SubCell"/>
</dbReference>
<feature type="transmembrane region" description="Helical" evidence="8">
    <location>
        <begin position="68"/>
        <end position="88"/>
    </location>
</feature>
<evidence type="ECO:0000256" key="3">
    <source>
        <dbReference type="ARBA" id="ARBA00022448"/>
    </source>
</evidence>
<proteinExistence type="inferred from homology"/>
<evidence type="ECO:0000256" key="7">
    <source>
        <dbReference type="ARBA" id="ARBA00023136"/>
    </source>
</evidence>
<dbReference type="SUPFAM" id="SSF103481">
    <property type="entry name" value="Multidrug resistance efflux transporter EmrE"/>
    <property type="match status" value="2"/>
</dbReference>
<sequence length="295" mass="31195">MDRRGLAAGVSAYVIWGTLPVYMKALKHVSPADVVAWRVLSALLFAFIIMAAAGGLEEFVRTLKDKRRLAMLAASGVLIAINWTLYVVAVVNDHVLETSLGYFINPLLNVVLAVVVLREHLPVAGRIAVALAAVGVGILGWQAGAIPWIALGLAVSFSGYGLIRRSVPVAGPTGLSIEMLLLAPLALLWISLWGGLGDWPGIGTVSLLALGGPVTAIPLTLFAFAARRLPFATIGLLQFVAPTMIFLQGAFVYGEPLGPARIAAFACIWAGLAVYVADIVRLSRRRALAQAATLR</sequence>
<evidence type="ECO:0000259" key="9">
    <source>
        <dbReference type="Pfam" id="PF00892"/>
    </source>
</evidence>
<evidence type="ECO:0000256" key="1">
    <source>
        <dbReference type="ARBA" id="ARBA00004651"/>
    </source>
</evidence>
<feature type="transmembrane region" description="Helical" evidence="8">
    <location>
        <begin position="123"/>
        <end position="139"/>
    </location>
</feature>
<gene>
    <name evidence="10" type="ORF">BSL82_12100</name>
</gene>
<accession>A0A1L3ZWE9</accession>
<evidence type="ECO:0000313" key="10">
    <source>
        <dbReference type="EMBL" id="API59958.1"/>
    </source>
</evidence>
<dbReference type="Proteomes" id="UP000182063">
    <property type="component" value="Chromosome"/>
</dbReference>
<name>A0A1L3ZWE9_9SPHN</name>
<feature type="transmembrane region" description="Helical" evidence="8">
    <location>
        <begin position="5"/>
        <end position="23"/>
    </location>
</feature>
<feature type="transmembrane region" description="Helical" evidence="8">
    <location>
        <begin position="35"/>
        <end position="56"/>
    </location>
</feature>
<keyword evidence="5 8" id="KW-0812">Transmembrane</keyword>
<keyword evidence="3" id="KW-0813">Transport</keyword>
<dbReference type="STRING" id="1921510.BSL82_12100"/>
<evidence type="ECO:0000256" key="8">
    <source>
        <dbReference type="SAM" id="Phobius"/>
    </source>
</evidence>
<dbReference type="InterPro" id="IPR037185">
    <property type="entry name" value="EmrE-like"/>
</dbReference>
<feature type="transmembrane region" description="Helical" evidence="8">
    <location>
        <begin position="145"/>
        <end position="163"/>
    </location>
</feature>
<comment type="subcellular location">
    <subcellularLocation>
        <location evidence="1">Cell membrane</location>
        <topology evidence="1">Multi-pass membrane protein</topology>
    </subcellularLocation>
</comment>
<keyword evidence="7 8" id="KW-0472">Membrane</keyword>
<feature type="transmembrane region" description="Helical" evidence="8">
    <location>
        <begin position="175"/>
        <end position="196"/>
    </location>
</feature>
<feature type="domain" description="EamA" evidence="9">
    <location>
        <begin position="4"/>
        <end position="139"/>
    </location>
</feature>
<reference evidence="11" key="1">
    <citation type="submission" date="2016-11" db="EMBL/GenBank/DDBJ databases">
        <title>Complete Genome Sequence of alachlor-degrading Sphingomonas sp. strain JJ-A5.</title>
        <authorList>
            <person name="Lee H."/>
            <person name="Ka J.-O."/>
        </authorList>
    </citation>
    <scope>NUCLEOTIDE SEQUENCE [LARGE SCALE GENOMIC DNA]</scope>
    <source>
        <strain evidence="11">JJ-A5</strain>
    </source>
</reference>
<dbReference type="AlphaFoldDB" id="A0A1L3ZWE9"/>
<dbReference type="KEGG" id="sphj:BSL82_12100"/>
<protein>
    <recommendedName>
        <fullName evidence="9">EamA domain-containing protein</fullName>
    </recommendedName>
</protein>
<feature type="transmembrane region" description="Helical" evidence="8">
    <location>
        <begin position="100"/>
        <end position="116"/>
    </location>
</feature>
<evidence type="ECO:0000256" key="4">
    <source>
        <dbReference type="ARBA" id="ARBA00022475"/>
    </source>
</evidence>
<evidence type="ECO:0000313" key="11">
    <source>
        <dbReference type="Proteomes" id="UP000182063"/>
    </source>
</evidence>
<keyword evidence="4" id="KW-1003">Cell membrane</keyword>
<keyword evidence="11" id="KW-1185">Reference proteome</keyword>
<dbReference type="RefSeq" id="WP_072597746.1">
    <property type="nucleotide sequence ID" value="NZ_CP018221.1"/>
</dbReference>
<dbReference type="PANTHER" id="PTHR22911:SF137">
    <property type="entry name" value="SOLUTE CARRIER FAMILY 35 MEMBER G2-RELATED"/>
    <property type="match status" value="1"/>
</dbReference>
<dbReference type="EMBL" id="CP018221">
    <property type="protein sequence ID" value="API59958.1"/>
    <property type="molecule type" value="Genomic_DNA"/>
</dbReference>
<keyword evidence="6 8" id="KW-1133">Transmembrane helix</keyword>
<dbReference type="PANTHER" id="PTHR22911">
    <property type="entry name" value="ACYL-MALONYL CONDENSING ENZYME-RELATED"/>
    <property type="match status" value="1"/>
</dbReference>
<dbReference type="NCBIfam" id="TIGR00688">
    <property type="entry name" value="rarD"/>
    <property type="match status" value="1"/>
</dbReference>
<dbReference type="Pfam" id="PF00892">
    <property type="entry name" value="EamA"/>
    <property type="match status" value="1"/>
</dbReference>
<evidence type="ECO:0000256" key="2">
    <source>
        <dbReference type="ARBA" id="ARBA00007362"/>
    </source>
</evidence>
<organism evidence="10 11">
    <name type="scientific">Tardibacter chloracetimidivorans</name>
    <dbReference type="NCBI Taxonomy" id="1921510"/>
    <lineage>
        <taxon>Bacteria</taxon>
        <taxon>Pseudomonadati</taxon>
        <taxon>Pseudomonadota</taxon>
        <taxon>Alphaproteobacteria</taxon>
        <taxon>Sphingomonadales</taxon>
        <taxon>Sphingomonadaceae</taxon>
        <taxon>Tardibacter</taxon>
    </lineage>
</organism>
<dbReference type="InterPro" id="IPR000620">
    <property type="entry name" value="EamA_dom"/>
</dbReference>
<dbReference type="OrthoDB" id="369870at2"/>
<feature type="transmembrane region" description="Helical" evidence="8">
    <location>
        <begin position="231"/>
        <end position="254"/>
    </location>
</feature>
<evidence type="ECO:0000256" key="6">
    <source>
        <dbReference type="ARBA" id="ARBA00022989"/>
    </source>
</evidence>
<comment type="similarity">
    <text evidence="2">Belongs to the EamA transporter family.</text>
</comment>
<feature type="transmembrane region" description="Helical" evidence="8">
    <location>
        <begin position="202"/>
        <end position="224"/>
    </location>
</feature>
<evidence type="ECO:0000256" key="5">
    <source>
        <dbReference type="ARBA" id="ARBA00022692"/>
    </source>
</evidence>